<dbReference type="InterPro" id="IPR010287">
    <property type="entry name" value="DUF892_YciF-like"/>
</dbReference>
<organism evidence="2 3">
    <name type="scientific">Flaviaesturariibacter flavus</name>
    <dbReference type="NCBI Taxonomy" id="2502780"/>
    <lineage>
        <taxon>Bacteria</taxon>
        <taxon>Pseudomonadati</taxon>
        <taxon>Bacteroidota</taxon>
        <taxon>Chitinophagia</taxon>
        <taxon>Chitinophagales</taxon>
        <taxon>Chitinophagaceae</taxon>
        <taxon>Flaviaestuariibacter</taxon>
    </lineage>
</organism>
<accession>A0A4V2NWL2</accession>
<name>A0A4V2NWL2_9BACT</name>
<dbReference type="InterPro" id="IPR012347">
    <property type="entry name" value="Ferritin-like"/>
</dbReference>
<feature type="compositionally biased region" description="Low complexity" evidence="1">
    <location>
        <begin position="1"/>
        <end position="75"/>
    </location>
</feature>
<protein>
    <submittedName>
        <fullName evidence="2">Ferritin-like domain-containing protein</fullName>
    </submittedName>
</protein>
<dbReference type="SUPFAM" id="SSF47240">
    <property type="entry name" value="Ferritin-like"/>
    <property type="match status" value="1"/>
</dbReference>
<keyword evidence="3" id="KW-1185">Reference proteome</keyword>
<dbReference type="Pfam" id="PF05974">
    <property type="entry name" value="DUF892"/>
    <property type="match status" value="1"/>
</dbReference>
<dbReference type="Gene3D" id="1.20.1260.10">
    <property type="match status" value="1"/>
</dbReference>
<dbReference type="AlphaFoldDB" id="A0A4V2NWL2"/>
<evidence type="ECO:0000313" key="2">
    <source>
        <dbReference type="EMBL" id="TCJ17812.1"/>
    </source>
</evidence>
<dbReference type="OrthoDB" id="9795056at2"/>
<dbReference type="EMBL" id="SJZI01000008">
    <property type="protein sequence ID" value="TCJ17812.1"/>
    <property type="molecule type" value="Genomic_DNA"/>
</dbReference>
<sequence>MAKSSKSAAGSKGSQAKAASSRSASSGRSSASSSSRSAAASRGAAGKTAAAARGGASSSRSNGSTTSRSNGNGRSASKGPSFDERTLLNELFVEELKDIYWAEKHLTKALPKMAKAATSPELTDAFNTHLEQTQEQIGRVEQVFEILGMPARAKKCEAMSGLVEEAQQGIEDTPKGSSVRDAALIICAQKVEHYEIAAYGSLVQLAKTIGQNEIANLLAETLSEEKETDQILTELAETGINISASQESE</sequence>
<dbReference type="PANTHER" id="PTHR30565:SF9">
    <property type="entry name" value="PROTEIN YCIF"/>
    <property type="match status" value="1"/>
</dbReference>
<comment type="caution">
    <text evidence="2">The sequence shown here is derived from an EMBL/GenBank/DDBJ whole genome shotgun (WGS) entry which is preliminary data.</text>
</comment>
<evidence type="ECO:0000256" key="1">
    <source>
        <dbReference type="SAM" id="MobiDB-lite"/>
    </source>
</evidence>
<dbReference type="InterPro" id="IPR047114">
    <property type="entry name" value="YciF"/>
</dbReference>
<dbReference type="RefSeq" id="WP_131447993.1">
    <property type="nucleotide sequence ID" value="NZ_SJZI01000008.1"/>
</dbReference>
<evidence type="ECO:0000313" key="3">
    <source>
        <dbReference type="Proteomes" id="UP000295334"/>
    </source>
</evidence>
<dbReference type="Proteomes" id="UP000295334">
    <property type="component" value="Unassembled WGS sequence"/>
</dbReference>
<dbReference type="InterPro" id="IPR009078">
    <property type="entry name" value="Ferritin-like_SF"/>
</dbReference>
<dbReference type="PANTHER" id="PTHR30565">
    <property type="entry name" value="PROTEIN YCIF"/>
    <property type="match status" value="1"/>
</dbReference>
<proteinExistence type="predicted"/>
<feature type="region of interest" description="Disordered" evidence="1">
    <location>
        <begin position="1"/>
        <end position="82"/>
    </location>
</feature>
<gene>
    <name evidence="2" type="ORF">EPD60_06410</name>
</gene>
<dbReference type="CDD" id="cd07909">
    <property type="entry name" value="YciF"/>
    <property type="match status" value="1"/>
</dbReference>
<reference evidence="2 3" key="1">
    <citation type="submission" date="2019-03" db="EMBL/GenBank/DDBJ databases">
        <authorList>
            <person name="Kim M.K.M."/>
        </authorList>
    </citation>
    <scope>NUCLEOTIDE SEQUENCE [LARGE SCALE GENOMIC DNA]</scope>
    <source>
        <strain evidence="2 3">17J68-12</strain>
    </source>
</reference>